<keyword evidence="2" id="KW-0732">Signal</keyword>
<dbReference type="InterPro" id="IPR001466">
    <property type="entry name" value="Beta-lactam-related"/>
</dbReference>
<evidence type="ECO:0000256" key="1">
    <source>
        <dbReference type="SAM" id="Phobius"/>
    </source>
</evidence>
<evidence type="ECO:0000313" key="5">
    <source>
        <dbReference type="Proteomes" id="UP000194439"/>
    </source>
</evidence>
<accession>A0A1Y6AXQ4</accession>
<keyword evidence="1" id="KW-0812">Transmembrane</keyword>
<evidence type="ECO:0000313" key="4">
    <source>
        <dbReference type="EMBL" id="SME50624.1"/>
    </source>
</evidence>
<evidence type="ECO:0000256" key="2">
    <source>
        <dbReference type="SAM" id="SignalP"/>
    </source>
</evidence>
<feature type="chain" id="PRO_5039399359" evidence="2">
    <location>
        <begin position="30"/>
        <end position="491"/>
    </location>
</feature>
<dbReference type="SUPFAM" id="SSF56601">
    <property type="entry name" value="beta-lactamase/transpeptidase-like"/>
    <property type="match status" value="1"/>
</dbReference>
<keyword evidence="1" id="KW-0472">Membrane</keyword>
<dbReference type="GO" id="GO:0016787">
    <property type="term" value="F:hydrolase activity"/>
    <property type="evidence" value="ECO:0007669"/>
    <property type="project" value="UniProtKB-KW"/>
</dbReference>
<evidence type="ECO:0000259" key="3">
    <source>
        <dbReference type="Pfam" id="PF00144"/>
    </source>
</evidence>
<protein>
    <submittedName>
        <fullName evidence="4">Esterase EstB</fullName>
        <ecNumber evidence="4">3.1.1.-</ecNumber>
    </submittedName>
</protein>
<proteinExistence type="predicted"/>
<feature type="transmembrane region" description="Helical" evidence="1">
    <location>
        <begin position="457"/>
        <end position="478"/>
    </location>
</feature>
<dbReference type="PANTHER" id="PTHR46825">
    <property type="entry name" value="D-ALANYL-D-ALANINE-CARBOXYPEPTIDASE/ENDOPEPTIDASE AMPH"/>
    <property type="match status" value="1"/>
</dbReference>
<dbReference type="RefSeq" id="WP_088030022.1">
    <property type="nucleotide sequence ID" value="NZ_FWZD01000077.1"/>
</dbReference>
<dbReference type="EMBL" id="FWZD01000077">
    <property type="protein sequence ID" value="SME50624.1"/>
    <property type="molecule type" value="Genomic_DNA"/>
</dbReference>
<organism evidence="4 5">
    <name type="scientific">Bacillus mobilis</name>
    <dbReference type="NCBI Taxonomy" id="2026190"/>
    <lineage>
        <taxon>Bacteria</taxon>
        <taxon>Bacillati</taxon>
        <taxon>Bacillota</taxon>
        <taxon>Bacilli</taxon>
        <taxon>Bacillales</taxon>
        <taxon>Bacillaceae</taxon>
        <taxon>Bacillus</taxon>
        <taxon>Bacillus cereus group</taxon>
    </lineage>
</organism>
<name>A0A1Y6AXQ4_9BACI</name>
<keyword evidence="1" id="KW-1133">Transmembrane helix</keyword>
<dbReference type="Pfam" id="PF00144">
    <property type="entry name" value="Beta-lactamase"/>
    <property type="match status" value="1"/>
</dbReference>
<dbReference type="AlphaFoldDB" id="A0A1Y6AXQ4"/>
<dbReference type="Gene3D" id="3.40.710.10">
    <property type="entry name" value="DD-peptidase/beta-lactamase superfamily"/>
    <property type="match status" value="1"/>
</dbReference>
<reference evidence="5" key="1">
    <citation type="submission" date="2017-04" db="EMBL/GenBank/DDBJ databases">
        <authorList>
            <person name="Criscuolo A."/>
        </authorList>
    </citation>
    <scope>NUCLEOTIDE SEQUENCE [LARGE SCALE GENOMIC DNA]</scope>
</reference>
<keyword evidence="4" id="KW-0378">Hydrolase</keyword>
<dbReference type="EC" id="3.1.1.-" evidence="4"/>
<feature type="transmembrane region" description="Helical" evidence="1">
    <location>
        <begin position="385"/>
        <end position="405"/>
    </location>
</feature>
<dbReference type="InterPro" id="IPR050491">
    <property type="entry name" value="AmpC-like"/>
</dbReference>
<dbReference type="InterPro" id="IPR012338">
    <property type="entry name" value="Beta-lactam/transpept-like"/>
</dbReference>
<feature type="transmembrane region" description="Helical" evidence="1">
    <location>
        <begin position="417"/>
        <end position="437"/>
    </location>
</feature>
<dbReference type="Proteomes" id="UP000194439">
    <property type="component" value="Unassembled WGS sequence"/>
</dbReference>
<gene>
    <name evidence="4" type="primary">estB</name>
    <name evidence="4" type="ORF">BACERE00185_05496</name>
</gene>
<feature type="domain" description="Beta-lactamase-related" evidence="3">
    <location>
        <begin position="37"/>
        <end position="354"/>
    </location>
</feature>
<sequence>MKNTIYKMSLFYILCNVLMLCITDSKVYAQQNIKIALDEYIEKFIKEQNIPGASVAIVHNKDVFFTKTMGITGESEKKVTNKTPFAIGSISKSLTALAILKLIEDKKIKLEDSVQQHLPWFKLKDNQLTSTITIRHLLTHTSGINTYEGLALSDIQSKSSSAIKENVMNLSNVKLTALPGEKYQYSNANYIILGALIEEVTNETYSSYMEKYVFQPLNMNGAAASKETAYEKGYLTGYQSWFGIPRKSIVSYDNAGAPYGYITASLEDMIQFLIFLNRKEHTQFLKKENIDLYLSPLYKINSEKSYGFGLRTTNINEGEKMIWHSGSTPDARAELFTLNNSGWSGVILTNKNHVLEESALSVLKNGIISILNGEVPVDPPKNIPFIQIIMSIVIFALFIISIMLIKKYKHKKTVKRLTWLFIGNLFLLLSTIFIPLLTYSTSSPWKTIKIFAADVAFLTNIIVTLLVVNGLISIFIALRRKRVKGEIIKEI</sequence>
<feature type="signal peptide" evidence="2">
    <location>
        <begin position="1"/>
        <end position="29"/>
    </location>
</feature>
<dbReference type="PANTHER" id="PTHR46825:SF9">
    <property type="entry name" value="BETA-LACTAMASE-RELATED DOMAIN-CONTAINING PROTEIN"/>
    <property type="match status" value="1"/>
</dbReference>